<dbReference type="PANTHER" id="PTHR30283">
    <property type="entry name" value="PEROXIDE STRESS RESPONSE PROTEIN YAAA"/>
    <property type="match status" value="1"/>
</dbReference>
<dbReference type="EMBL" id="RBWY01000001">
    <property type="protein sequence ID" value="RKS87019.1"/>
    <property type="molecule type" value="Genomic_DNA"/>
</dbReference>
<keyword evidence="3" id="KW-1185">Reference proteome</keyword>
<dbReference type="HAMAP" id="MF_00652">
    <property type="entry name" value="UPF0246"/>
    <property type="match status" value="1"/>
</dbReference>
<evidence type="ECO:0000256" key="1">
    <source>
        <dbReference type="HAMAP-Rule" id="MF_00652"/>
    </source>
</evidence>
<comment type="similarity">
    <text evidence="1">Belongs to the UPF0246 family.</text>
</comment>
<gene>
    <name evidence="2" type="ORF">DES39_0228</name>
</gene>
<evidence type="ECO:0000313" key="3">
    <source>
        <dbReference type="Proteomes" id="UP000278542"/>
    </source>
</evidence>
<dbReference type="InterPro" id="IPR005583">
    <property type="entry name" value="YaaA"/>
</dbReference>
<comment type="caution">
    <text evidence="2">The sequence shown here is derived from an EMBL/GenBank/DDBJ whole genome shotgun (WGS) entry which is preliminary data.</text>
</comment>
<dbReference type="GO" id="GO:0005829">
    <property type="term" value="C:cytosol"/>
    <property type="evidence" value="ECO:0007669"/>
    <property type="project" value="TreeGrafter"/>
</dbReference>
<protein>
    <recommendedName>
        <fullName evidence="1">UPF0246 protein DES39_0228</fullName>
    </recommendedName>
</protein>
<evidence type="ECO:0000313" key="2">
    <source>
        <dbReference type="EMBL" id="RKS87019.1"/>
    </source>
</evidence>
<sequence>MLTVLSPAKKLDYQTSVKTSDYTQPELLSHSAELIPSCQSLSAQEIGSLMKISPKLAETNYQRFQDWQLPFTPQNARQAIFAFNGEVYEGLHVKDFSHDDLTFAQHHLRILSGLYGVLKPLDLMQPYRLEMGTKLKNGHNSNLYQFWGDTITEVLNQTLAQHSHQDLINLASHEYFKSVNLKKLQGNLISPVFLDEHKGDYKIIGFYAKRARGLMSRYIIKHQLDKAHDIQSFNLAGYQFDAMRSTDVEWVFTRSEQQAEHHKNH</sequence>
<proteinExistence type="inferred from homology"/>
<reference evidence="2 3" key="1">
    <citation type="submission" date="2018-10" db="EMBL/GenBank/DDBJ databases">
        <title>Genomic Encyclopedia of Type Strains, Phase IV (KMG-IV): sequencing the most valuable type-strain genomes for metagenomic binning, comparative biology and taxonomic classification.</title>
        <authorList>
            <person name="Goeker M."/>
        </authorList>
    </citation>
    <scope>NUCLEOTIDE SEQUENCE [LARGE SCALE GENOMIC DNA]</scope>
    <source>
        <strain evidence="2 3">DSM 22228</strain>
    </source>
</reference>
<dbReference type="PANTHER" id="PTHR30283:SF4">
    <property type="entry name" value="PEROXIDE STRESS RESISTANCE PROTEIN YAAA"/>
    <property type="match status" value="1"/>
</dbReference>
<dbReference type="NCBIfam" id="NF002541">
    <property type="entry name" value="PRK02101.1-1"/>
    <property type="match status" value="1"/>
</dbReference>
<name>A0A495RI38_9GAMM</name>
<dbReference type="Proteomes" id="UP000278542">
    <property type="component" value="Unassembled WGS sequence"/>
</dbReference>
<organism evidence="2 3">
    <name type="scientific">Orbus hercynius</name>
    <dbReference type="NCBI Taxonomy" id="593135"/>
    <lineage>
        <taxon>Bacteria</taxon>
        <taxon>Pseudomonadati</taxon>
        <taxon>Pseudomonadota</taxon>
        <taxon>Gammaproteobacteria</taxon>
        <taxon>Orbales</taxon>
        <taxon>Orbaceae</taxon>
        <taxon>Orbus</taxon>
    </lineage>
</organism>
<dbReference type="Pfam" id="PF03883">
    <property type="entry name" value="H2O2_YaaD"/>
    <property type="match status" value="1"/>
</dbReference>
<dbReference type="AlphaFoldDB" id="A0A495RI38"/>
<dbReference type="NCBIfam" id="NF002542">
    <property type="entry name" value="PRK02101.1-3"/>
    <property type="match status" value="1"/>
</dbReference>
<accession>A0A495RI38</accession>
<dbReference type="RefSeq" id="WP_121143940.1">
    <property type="nucleotide sequence ID" value="NZ_RBWY01000001.1"/>
</dbReference>
<dbReference type="OrthoDB" id="9777133at2"/>
<dbReference type="GO" id="GO:0033194">
    <property type="term" value="P:response to hydroperoxide"/>
    <property type="evidence" value="ECO:0007669"/>
    <property type="project" value="TreeGrafter"/>
</dbReference>